<evidence type="ECO:0000256" key="1">
    <source>
        <dbReference type="ARBA" id="ARBA00004127"/>
    </source>
</evidence>
<evidence type="ECO:0000313" key="9">
    <source>
        <dbReference type="EMBL" id="GMF14246.1"/>
    </source>
</evidence>
<keyword evidence="5 7" id="KW-0472">Membrane</keyword>
<proteinExistence type="predicted"/>
<evidence type="ECO:0000259" key="8">
    <source>
        <dbReference type="PROSITE" id="PS50850"/>
    </source>
</evidence>
<keyword evidence="4 7" id="KW-1133">Transmembrane helix</keyword>
<feature type="transmembrane region" description="Helical" evidence="7">
    <location>
        <begin position="460"/>
        <end position="479"/>
    </location>
</feature>
<feature type="region of interest" description="Disordered" evidence="6">
    <location>
        <begin position="1"/>
        <end position="32"/>
    </location>
</feature>
<feature type="transmembrane region" description="Helical" evidence="7">
    <location>
        <begin position="485"/>
        <end position="509"/>
    </location>
</feature>
<dbReference type="OrthoDB" id="370281at2759"/>
<name>A0A9W6WID5_9STRA</name>
<feature type="transmembrane region" description="Helical" evidence="7">
    <location>
        <begin position="173"/>
        <end position="192"/>
    </location>
</feature>
<keyword evidence="3 7" id="KW-0812">Transmembrane</keyword>
<feature type="transmembrane region" description="Helical" evidence="7">
    <location>
        <begin position="212"/>
        <end position="232"/>
    </location>
</feature>
<feature type="transmembrane region" description="Helical" evidence="7">
    <location>
        <begin position="83"/>
        <end position="103"/>
    </location>
</feature>
<comment type="subcellular location">
    <subcellularLocation>
        <location evidence="1">Endomembrane system</location>
        <topology evidence="1">Multi-pass membrane protein</topology>
    </subcellularLocation>
</comment>
<dbReference type="InterPro" id="IPR051068">
    <property type="entry name" value="MFS_Domain-Containing_Protein"/>
</dbReference>
<keyword evidence="2" id="KW-0813">Transport</keyword>
<dbReference type="Proteomes" id="UP001165083">
    <property type="component" value="Unassembled WGS sequence"/>
</dbReference>
<dbReference type="GO" id="GO:0022857">
    <property type="term" value="F:transmembrane transporter activity"/>
    <property type="evidence" value="ECO:0007669"/>
    <property type="project" value="InterPro"/>
</dbReference>
<feature type="domain" description="Major facilitator superfamily (MFS) profile" evidence="8">
    <location>
        <begin position="45"/>
        <end position="514"/>
    </location>
</feature>
<dbReference type="InterPro" id="IPR036259">
    <property type="entry name" value="MFS_trans_sf"/>
</dbReference>
<feature type="transmembrane region" description="Helical" evidence="7">
    <location>
        <begin position="382"/>
        <end position="402"/>
    </location>
</feature>
<evidence type="ECO:0000256" key="6">
    <source>
        <dbReference type="SAM" id="MobiDB-lite"/>
    </source>
</evidence>
<dbReference type="AlphaFoldDB" id="A0A9W6WID5"/>
<dbReference type="Gene3D" id="1.20.1250.20">
    <property type="entry name" value="MFS general substrate transporter like domains"/>
    <property type="match status" value="1"/>
</dbReference>
<evidence type="ECO:0000256" key="2">
    <source>
        <dbReference type="ARBA" id="ARBA00022448"/>
    </source>
</evidence>
<evidence type="ECO:0000256" key="3">
    <source>
        <dbReference type="ARBA" id="ARBA00022692"/>
    </source>
</evidence>
<dbReference type="PROSITE" id="PS50850">
    <property type="entry name" value="MFS"/>
    <property type="match status" value="1"/>
</dbReference>
<feature type="transmembrane region" description="Helical" evidence="7">
    <location>
        <begin position="110"/>
        <end position="128"/>
    </location>
</feature>
<dbReference type="InterPro" id="IPR011701">
    <property type="entry name" value="MFS"/>
</dbReference>
<protein>
    <submittedName>
        <fullName evidence="9">Unnamed protein product</fullName>
    </submittedName>
</protein>
<feature type="compositionally biased region" description="Low complexity" evidence="6">
    <location>
        <begin position="1"/>
        <end position="17"/>
    </location>
</feature>
<dbReference type="SUPFAM" id="SSF103473">
    <property type="entry name" value="MFS general substrate transporter"/>
    <property type="match status" value="1"/>
</dbReference>
<dbReference type="GO" id="GO:0012505">
    <property type="term" value="C:endomembrane system"/>
    <property type="evidence" value="ECO:0007669"/>
    <property type="project" value="UniProtKB-SubCell"/>
</dbReference>
<dbReference type="PANTHER" id="PTHR23510:SF3">
    <property type="entry name" value="MAJOR FACILITATOR SUPERFAMILY DOMAIN-CONTAINING PROTEIN 8"/>
    <property type="match status" value="1"/>
</dbReference>
<sequence length="533" mass="57779">MGATSTAAASGLTVSTGVENDTSQELKGEVERGDRRRRVRSWYAHMVLIHLSEFGAEAARGLVLPTLFTYVQELGGGLEDIGLLTALFSVGRFFSSLLFGWLCDRTSFRVLYNVAGCCGVVGNLLYVLPYSPSVHSRTLLALSRFVIGFGAGNRSVCRANIAMLTHVDQRLKYFTIFATVVFLAYALTPGLSSVIGDTHFKIGGDLLQFNRITAPGFLLVGLNLTAIIYNNIIYDDSVSRDDAPTSPKLDGSDTCSSPKSANPEKVLTITVSDSQIETQTNKEKTTAQMSLSNAVPPALSERAVTVGMLVFIFLNFNARGILSIFETVNVPLFLEMTNRNTKAEQDSVAATQEASSFYLTVGLLGLISYGCVHILRKKVSEVGFLLFGFAMLLIGNVILLALCADMHERSDDIDFDHSQEQFNIFVVAEVFVWSVGCPLTSAVVVSAFSKVLGSRPQGMLMGVFGASAYVARMVMPFLPSLLKSWSLLFLANMVLCAICILVLSIYLGFISANSAPKAYDTVKLNLDGREPQG</sequence>
<organism evidence="9 10">
    <name type="scientific">Phytophthora lilii</name>
    <dbReference type="NCBI Taxonomy" id="2077276"/>
    <lineage>
        <taxon>Eukaryota</taxon>
        <taxon>Sar</taxon>
        <taxon>Stramenopiles</taxon>
        <taxon>Oomycota</taxon>
        <taxon>Peronosporomycetes</taxon>
        <taxon>Peronosporales</taxon>
        <taxon>Peronosporaceae</taxon>
        <taxon>Phytophthora</taxon>
    </lineage>
</organism>
<dbReference type="Pfam" id="PF07690">
    <property type="entry name" value="MFS_1"/>
    <property type="match status" value="1"/>
</dbReference>
<gene>
    <name evidence="9" type="ORF">Plil01_000462500</name>
</gene>
<evidence type="ECO:0000256" key="7">
    <source>
        <dbReference type="SAM" id="Phobius"/>
    </source>
</evidence>
<feature type="transmembrane region" description="Helical" evidence="7">
    <location>
        <begin position="134"/>
        <end position="152"/>
    </location>
</feature>
<dbReference type="InterPro" id="IPR020846">
    <property type="entry name" value="MFS_dom"/>
</dbReference>
<feature type="transmembrane region" description="Helical" evidence="7">
    <location>
        <begin position="357"/>
        <end position="375"/>
    </location>
</feature>
<dbReference type="PANTHER" id="PTHR23510">
    <property type="entry name" value="INNER MEMBRANE TRANSPORT PROTEIN YAJR"/>
    <property type="match status" value="1"/>
</dbReference>
<dbReference type="EMBL" id="BSXW01000188">
    <property type="protein sequence ID" value="GMF14246.1"/>
    <property type="molecule type" value="Genomic_DNA"/>
</dbReference>
<evidence type="ECO:0000256" key="4">
    <source>
        <dbReference type="ARBA" id="ARBA00022989"/>
    </source>
</evidence>
<accession>A0A9W6WID5</accession>
<evidence type="ECO:0000256" key="5">
    <source>
        <dbReference type="ARBA" id="ARBA00023136"/>
    </source>
</evidence>
<evidence type="ECO:0000313" key="10">
    <source>
        <dbReference type="Proteomes" id="UP001165083"/>
    </source>
</evidence>
<feature type="transmembrane region" description="Helical" evidence="7">
    <location>
        <begin position="303"/>
        <end position="325"/>
    </location>
</feature>
<keyword evidence="10" id="KW-1185">Reference proteome</keyword>
<feature type="transmembrane region" description="Helical" evidence="7">
    <location>
        <begin position="422"/>
        <end position="448"/>
    </location>
</feature>
<reference evidence="9" key="1">
    <citation type="submission" date="2023-04" db="EMBL/GenBank/DDBJ databases">
        <title>Phytophthora lilii NBRC 32176.</title>
        <authorList>
            <person name="Ichikawa N."/>
            <person name="Sato H."/>
            <person name="Tonouchi N."/>
        </authorList>
    </citation>
    <scope>NUCLEOTIDE SEQUENCE</scope>
    <source>
        <strain evidence="9">NBRC 32176</strain>
    </source>
</reference>
<comment type="caution">
    <text evidence="9">The sequence shown here is derived from an EMBL/GenBank/DDBJ whole genome shotgun (WGS) entry which is preliminary data.</text>
</comment>